<feature type="transmembrane region" description="Helical" evidence="1">
    <location>
        <begin position="302"/>
        <end position="321"/>
    </location>
</feature>
<dbReference type="EMBL" id="JBFXLS010000085">
    <property type="protein sequence ID" value="KAL2818221.1"/>
    <property type="molecule type" value="Genomic_DNA"/>
</dbReference>
<dbReference type="InterPro" id="IPR053018">
    <property type="entry name" value="Elsinochrome_Biosynth-Asso"/>
</dbReference>
<evidence type="ECO:0000313" key="2">
    <source>
        <dbReference type="EMBL" id="KAL2818221.1"/>
    </source>
</evidence>
<feature type="transmembrane region" description="Helical" evidence="1">
    <location>
        <begin position="148"/>
        <end position="168"/>
    </location>
</feature>
<dbReference type="PANTHER" id="PTHR37577">
    <property type="entry name" value="INTEGRAL MEMBRANE PROTEIN"/>
    <property type="match status" value="1"/>
</dbReference>
<evidence type="ECO:0000256" key="1">
    <source>
        <dbReference type="SAM" id="Phobius"/>
    </source>
</evidence>
<comment type="caution">
    <text evidence="2">The sequence shown here is derived from an EMBL/GenBank/DDBJ whole genome shotgun (WGS) entry which is preliminary data.</text>
</comment>
<organism evidence="2 3">
    <name type="scientific">Aspergillus cavernicola</name>
    <dbReference type="NCBI Taxonomy" id="176166"/>
    <lineage>
        <taxon>Eukaryota</taxon>
        <taxon>Fungi</taxon>
        <taxon>Dikarya</taxon>
        <taxon>Ascomycota</taxon>
        <taxon>Pezizomycotina</taxon>
        <taxon>Eurotiomycetes</taxon>
        <taxon>Eurotiomycetidae</taxon>
        <taxon>Eurotiales</taxon>
        <taxon>Aspergillaceae</taxon>
        <taxon>Aspergillus</taxon>
        <taxon>Aspergillus subgen. Nidulantes</taxon>
    </lineage>
</organism>
<evidence type="ECO:0008006" key="4">
    <source>
        <dbReference type="Google" id="ProtNLM"/>
    </source>
</evidence>
<keyword evidence="1" id="KW-0472">Membrane</keyword>
<feature type="transmembrane region" description="Helical" evidence="1">
    <location>
        <begin position="174"/>
        <end position="191"/>
    </location>
</feature>
<keyword evidence="1" id="KW-0812">Transmembrane</keyword>
<dbReference type="Proteomes" id="UP001610335">
    <property type="component" value="Unassembled WGS sequence"/>
</dbReference>
<feature type="transmembrane region" description="Helical" evidence="1">
    <location>
        <begin position="23"/>
        <end position="46"/>
    </location>
</feature>
<sequence>MPWNAINCSNATGDNFEPNVSSVGVLIGFLVTASATFLSLLFYCVAAAGEPSSNVLDISLRQLMRTTLHWTPKGQWDKSLRTVVVAMSDQQLATGIAIFVSGYSQLQLNLSLYHWQMITTLTWFSTTTHLATLPFLEHYFRLHKYILYLRVFLMFGLAMCFIDSPYFGFDINNGGVYTILSEIMLFGRLLARLIQIFPTSKNAFTRTLMLVQGAWRNLIILFAREENNWGFGQLLPVLLLFLPVLLILETWSAQTQSQISLHIFSPVDQPTMLGSSPSLAENDSIYTRIASLCINDFWGQSWYLETLYFTMSFLLAITPMLLRRSSSSTIIHDGRVLIWCSCVLLCVTFFCLTTIPICGIIDGLELPGLGNDVPC</sequence>
<name>A0ABR4HRW8_9EURO</name>
<feature type="transmembrane region" description="Helical" evidence="1">
    <location>
        <begin position="229"/>
        <end position="248"/>
    </location>
</feature>
<keyword evidence="1" id="KW-1133">Transmembrane helix</keyword>
<gene>
    <name evidence="2" type="ORF">BDW59DRAFT_181922</name>
</gene>
<protein>
    <recommendedName>
        <fullName evidence="4">Transmembrane protein</fullName>
    </recommendedName>
</protein>
<evidence type="ECO:0000313" key="3">
    <source>
        <dbReference type="Proteomes" id="UP001610335"/>
    </source>
</evidence>
<feature type="transmembrane region" description="Helical" evidence="1">
    <location>
        <begin position="336"/>
        <end position="361"/>
    </location>
</feature>
<dbReference type="PANTHER" id="PTHR37577:SF1">
    <property type="entry name" value="INTEGRAL MEMBRANE PROTEIN"/>
    <property type="match status" value="1"/>
</dbReference>
<accession>A0ABR4HRW8</accession>
<keyword evidence="3" id="KW-1185">Reference proteome</keyword>
<proteinExistence type="predicted"/>
<reference evidence="2 3" key="1">
    <citation type="submission" date="2024-07" db="EMBL/GenBank/DDBJ databases">
        <title>Section-level genome sequencing and comparative genomics of Aspergillus sections Usti and Cavernicolus.</title>
        <authorList>
            <consortium name="Lawrence Berkeley National Laboratory"/>
            <person name="Nybo J.L."/>
            <person name="Vesth T.C."/>
            <person name="Theobald S."/>
            <person name="Frisvad J.C."/>
            <person name="Larsen T.O."/>
            <person name="Kjaerboelling I."/>
            <person name="Rothschild-Mancinelli K."/>
            <person name="Lyhne E.K."/>
            <person name="Kogle M.E."/>
            <person name="Barry K."/>
            <person name="Clum A."/>
            <person name="Na H."/>
            <person name="Ledsgaard L."/>
            <person name="Lin J."/>
            <person name="Lipzen A."/>
            <person name="Kuo A."/>
            <person name="Riley R."/>
            <person name="Mondo S."/>
            <person name="LaButti K."/>
            <person name="Haridas S."/>
            <person name="Pangalinan J."/>
            <person name="Salamov A.A."/>
            <person name="Simmons B.A."/>
            <person name="Magnuson J.K."/>
            <person name="Chen J."/>
            <person name="Drula E."/>
            <person name="Henrissat B."/>
            <person name="Wiebenga A."/>
            <person name="Lubbers R.J."/>
            <person name="Gomes A.C."/>
            <person name="Makela M.R."/>
            <person name="Stajich J."/>
            <person name="Grigoriev I.V."/>
            <person name="Mortensen U.H."/>
            <person name="De vries R.P."/>
            <person name="Baker S.E."/>
            <person name="Andersen M.R."/>
        </authorList>
    </citation>
    <scope>NUCLEOTIDE SEQUENCE [LARGE SCALE GENOMIC DNA]</scope>
    <source>
        <strain evidence="2 3">CBS 600.67</strain>
    </source>
</reference>